<gene>
    <name evidence="1" type="ORF">HS960_14330</name>
</gene>
<name>A0A7G5E433_9SPHI</name>
<evidence type="ECO:0000313" key="2">
    <source>
        <dbReference type="Proteomes" id="UP000515450"/>
    </source>
</evidence>
<accession>A0A7G5E433</accession>
<dbReference type="AlphaFoldDB" id="A0A7G5E433"/>
<protein>
    <submittedName>
        <fullName evidence="1">Uncharacterized protein</fullName>
    </submittedName>
</protein>
<dbReference type="RefSeq" id="WP_182329702.1">
    <property type="nucleotide sequence ID" value="NZ_CP058555.1"/>
</dbReference>
<reference evidence="1 2" key="1">
    <citation type="journal article" date="2020" name="G3 (Bethesda)">
        <title>CeMbio - The Caenorhabditis elegans Microbiome Resource.</title>
        <authorList>
            <person name="Dirksen P."/>
            <person name="Assie A."/>
            <person name="Zimmermann J."/>
            <person name="Zhang F."/>
            <person name="Tietje A.M."/>
            <person name="Marsh S.A."/>
            <person name="Felix M.A."/>
            <person name="Shapira M."/>
            <person name="Kaleta C."/>
            <person name="Schulenburg H."/>
            <person name="Samuel B."/>
        </authorList>
    </citation>
    <scope>NUCLEOTIDE SEQUENCE [LARGE SCALE GENOMIC DNA]</scope>
    <source>
        <strain evidence="1 2">BIGb0170</strain>
    </source>
</reference>
<dbReference type="EMBL" id="CP058555">
    <property type="protein sequence ID" value="QMV68758.1"/>
    <property type="molecule type" value="Genomic_DNA"/>
</dbReference>
<proteinExistence type="predicted"/>
<keyword evidence="2" id="KW-1185">Reference proteome</keyword>
<evidence type="ECO:0000313" key="1">
    <source>
        <dbReference type="EMBL" id="QMV68758.1"/>
    </source>
</evidence>
<dbReference type="Proteomes" id="UP000515450">
    <property type="component" value="Chromosome"/>
</dbReference>
<organism evidence="1 2">
    <name type="scientific">Sphingobacterium paramultivorum</name>
    <dbReference type="NCBI Taxonomy" id="2886510"/>
    <lineage>
        <taxon>Bacteria</taxon>
        <taxon>Pseudomonadati</taxon>
        <taxon>Bacteroidota</taxon>
        <taxon>Sphingobacteriia</taxon>
        <taxon>Sphingobacteriales</taxon>
        <taxon>Sphingobacteriaceae</taxon>
        <taxon>Sphingobacterium</taxon>
    </lineage>
</organism>
<sequence>MIKQLLIPITFVSMLATSQAQETKKEAEKTKMDLFVSKTGTITKLVETKLPKLKTTYNSCETKIRKIISGSAIGYFYQIEKQGQYGDKVASIEYSDLIEILKALTALKDQVDNDIASNPDYLENKFITVDGFQVGYFVSKGKATWYIKLEQYGSDATLFIDQSETIETAFANAKSKMDELKK</sequence>